<evidence type="ECO:0000259" key="1">
    <source>
        <dbReference type="Pfam" id="PF15978"/>
    </source>
</evidence>
<organism evidence="3 5">
    <name type="scientific">Cupriavidus campinensis</name>
    <dbReference type="NCBI Taxonomy" id="151783"/>
    <lineage>
        <taxon>Bacteria</taxon>
        <taxon>Pseudomonadati</taxon>
        <taxon>Pseudomonadota</taxon>
        <taxon>Betaproteobacteria</taxon>
        <taxon>Burkholderiales</taxon>
        <taxon>Burkholderiaceae</taxon>
        <taxon>Cupriavidus</taxon>
    </lineage>
</organism>
<gene>
    <name evidence="2" type="ORF">FGG12_13670</name>
    <name evidence="3" type="ORF">M5D45_24515</name>
</gene>
<protein>
    <submittedName>
        <fullName evidence="3">TnsD family Tn7-like transposition protein</fullName>
    </submittedName>
</protein>
<reference evidence="3" key="2">
    <citation type="journal article" date="2022" name="Microbiol. Resour. Announc.">
        <title>Genome Sequence of Cupriavidus campinensis Strain G5, a Member of a Bacterial Consortium Capable of Polyethylene Degradation.</title>
        <authorList>
            <person name="Schneider B."/>
            <person name="Pfeiffer F."/>
            <person name="Dyall-Smith M."/>
            <person name="Kunte H.J."/>
        </authorList>
    </citation>
    <scope>NUCLEOTIDE SEQUENCE</scope>
    <source>
        <strain evidence="3">G5</strain>
    </source>
</reference>
<dbReference type="Proteomes" id="UP001056132">
    <property type="component" value="Chromosome 2"/>
</dbReference>
<accession>A0AAE9I330</accession>
<sequence>MLLDSIGVALPHDPFEAASSLATHVIGSLPYIRYGGFERDADLAYGTVTVALAQLAAFASGFFGTADDILAQRTLTNYCTFQMMPPMREAFRQRVKTGQGVIRPSGRAPWMIATYPGNLVCPVCEPAAWHEYGTRAIFWPHRAPMVRACWRHGVQLVPMASGPEPNYPAECVREAGPAQSQFARDTVMLCQLGADCGQAAIGFEAQLAAAGVLRENGTYATAQFCRSFRTFCKHALDAPALQGVFDRPLFGQNVLHWVRCSGERYIAPLLLVLLLGWLRLAARSTAVSPLPAPAHPRRGRIIKRETSGWAGRYSVTPLSVDGRKHYGKADIERLLRAHCTYLQIATLCRMRPRAVHQFIADAGLRPLAVATRFAERRAAARRAWQSACQRHPGGSQRAIRKLEPRAYGWLVTNDKAWLLQQHQKTEAAKGWRRALLPTAGSAATIAEQVRQAGRTLSAASRTGRCSKAGLCRALGVTPYLLERWRSASPLIATAIKRALEGDA</sequence>
<dbReference type="Proteomes" id="UP000318943">
    <property type="component" value="Unassembled WGS sequence"/>
</dbReference>
<feature type="domain" description="Transposon Tn7 transposition protein TnsD C-terminal" evidence="1">
    <location>
        <begin position="328"/>
        <end position="484"/>
    </location>
</feature>
<evidence type="ECO:0000313" key="3">
    <source>
        <dbReference type="EMBL" id="URF06279.1"/>
    </source>
</evidence>
<dbReference type="RefSeq" id="WP_144198218.1">
    <property type="nucleotide sequence ID" value="NZ_CP043441.1"/>
</dbReference>
<dbReference type="EMBL" id="VCIZ01000007">
    <property type="protein sequence ID" value="TSP12065.1"/>
    <property type="molecule type" value="Genomic_DNA"/>
</dbReference>
<evidence type="ECO:0000313" key="5">
    <source>
        <dbReference type="Proteomes" id="UP001056132"/>
    </source>
</evidence>
<dbReference type="KEGG" id="ccam:M5D45_24515"/>
<dbReference type="Pfam" id="PF15978">
    <property type="entry name" value="TnsD"/>
    <property type="match status" value="1"/>
</dbReference>
<dbReference type="InterPro" id="IPR032750">
    <property type="entry name" value="TnsD_C"/>
</dbReference>
<evidence type="ECO:0000313" key="2">
    <source>
        <dbReference type="EMBL" id="TSP12065.1"/>
    </source>
</evidence>
<reference evidence="3" key="3">
    <citation type="submission" date="2022-05" db="EMBL/GenBank/DDBJ databases">
        <authorList>
            <person name="Kunte H.-J."/>
        </authorList>
    </citation>
    <scope>NUCLEOTIDE SEQUENCE</scope>
    <source>
        <strain evidence="3">G5</strain>
    </source>
</reference>
<reference evidence="2 4" key="1">
    <citation type="submission" date="2019-05" db="EMBL/GenBank/DDBJ databases">
        <title>Whole genome sequence analysis of Cupriavidus campinensis S14E4C strain.</title>
        <authorList>
            <person name="Abbaszade G."/>
            <person name="Szabo A."/>
            <person name="Toumi M."/>
            <person name="Toth E."/>
        </authorList>
    </citation>
    <scope>NUCLEOTIDE SEQUENCE [LARGE SCALE GENOMIC DNA]</scope>
    <source>
        <strain evidence="2 4">S14E4C</strain>
    </source>
</reference>
<keyword evidence="4" id="KW-1185">Reference proteome</keyword>
<dbReference type="EMBL" id="CP097331">
    <property type="protein sequence ID" value="URF06279.1"/>
    <property type="molecule type" value="Genomic_DNA"/>
</dbReference>
<proteinExistence type="predicted"/>
<evidence type="ECO:0000313" key="4">
    <source>
        <dbReference type="Proteomes" id="UP000318943"/>
    </source>
</evidence>
<dbReference type="AlphaFoldDB" id="A0AAE9I330"/>
<name>A0AAE9I330_9BURK</name>